<dbReference type="Proteomes" id="UP000517765">
    <property type="component" value="Unassembled WGS sequence"/>
</dbReference>
<dbReference type="RefSeq" id="WP_143648128.1">
    <property type="nucleotide sequence ID" value="NZ_JABJWZ010000420.1"/>
</dbReference>
<dbReference type="EMBL" id="JABJXA010000301">
    <property type="protein sequence ID" value="MBB1262292.1"/>
    <property type="molecule type" value="Genomic_DNA"/>
</dbReference>
<dbReference type="PROSITE" id="PS51257">
    <property type="entry name" value="PROKAR_LIPOPROTEIN"/>
    <property type="match status" value="1"/>
</dbReference>
<dbReference type="OrthoDB" id="5121599at2"/>
<organism evidence="6 7">
    <name type="scientific">Streptomyces alkaliterrae</name>
    <dbReference type="NCBI Taxonomy" id="2213162"/>
    <lineage>
        <taxon>Bacteria</taxon>
        <taxon>Bacillati</taxon>
        <taxon>Actinomycetota</taxon>
        <taxon>Actinomycetes</taxon>
        <taxon>Kitasatosporales</taxon>
        <taxon>Streptomycetaceae</taxon>
        <taxon>Streptomyces</taxon>
    </lineage>
</organism>
<evidence type="ECO:0000256" key="2">
    <source>
        <dbReference type="SAM" id="MobiDB-lite"/>
    </source>
</evidence>
<dbReference type="SUPFAM" id="SSF50494">
    <property type="entry name" value="Trypsin-like serine proteases"/>
    <property type="match status" value="1"/>
</dbReference>
<dbReference type="Proteomes" id="UP000525686">
    <property type="component" value="Unassembled WGS sequence"/>
</dbReference>
<dbReference type="Gene3D" id="2.40.10.10">
    <property type="entry name" value="Trypsin-like serine proteases"/>
    <property type="match status" value="2"/>
</dbReference>
<feature type="region of interest" description="Disordered" evidence="2">
    <location>
        <begin position="105"/>
        <end position="154"/>
    </location>
</feature>
<sequence>MSAFRSGTRRRSVVSAAAVVAALAVTATACGPGDDEAGGDPKPTLSAPELDKSALDKLELPKDLPFSLDDLKKWKEGAWNDWDPEGWLKDAKEFINPIIEDLWDRERMGDAEEPERDVDEDEIDDEPAGDGSGEDEGVTDPTPPVVSAKPVATPYTSTAPAHGKVFMDTPKGQMVCSATAVKDPKNPGKSNLVATAGHCVHGGKGKGWFRNVVFVPGYNSKGLPDSQLEKAPKQDVLPHGVWWAQKAYTTDYWRTTGQERGGIGAQQDFAMLRVKAENGGGKSLEETVGAAVKVNFELPKVAGMSDLTARGYPAAPPFDGSKMNSCTSKPTRLTIDPEQPTMYRIGCTMTGGSSGGGWLARGSGGEDELYSVTSIGSVTATWLAGPRLGADAKKVFDEITK</sequence>
<feature type="compositionally biased region" description="Acidic residues" evidence="2">
    <location>
        <begin position="111"/>
        <end position="138"/>
    </location>
</feature>
<evidence type="ECO:0008006" key="10">
    <source>
        <dbReference type="Google" id="ProtNLM"/>
    </source>
</evidence>
<evidence type="ECO:0000313" key="7">
    <source>
        <dbReference type="Proteomes" id="UP000320857"/>
    </source>
</evidence>
<evidence type="ECO:0000313" key="5">
    <source>
        <dbReference type="EMBL" id="MBB1262292.1"/>
    </source>
</evidence>
<reference evidence="4" key="3">
    <citation type="journal article" name="Syst. Appl. Microbiol.">
        <title>Streptomyces alkaliterrae sp. nov., isolated from an alkaline soil, and emended descriptions of Streptomyces alkaliphilus, Streptomyces calidiresistens and Streptomyces durbertensis.</title>
        <authorList>
            <person name="Swiecimska M."/>
            <person name="Golinska P."/>
            <person name="Nouioui I."/>
            <person name="Wypij M."/>
            <person name="Rai M."/>
            <person name="Sangal V."/>
            <person name="Goodfellow M."/>
        </authorList>
    </citation>
    <scope>NUCLEOTIDE SEQUENCE</scope>
    <source>
        <strain evidence="4">OF3</strain>
        <strain evidence="5">OF8</strain>
    </source>
</reference>
<dbReference type="PANTHER" id="PTHR15462:SF19">
    <property type="entry name" value="PEPTIDASE S1 DOMAIN-CONTAINING PROTEIN"/>
    <property type="match status" value="1"/>
</dbReference>
<dbReference type="AlphaFoldDB" id="A0A5P0YQY8"/>
<evidence type="ECO:0000256" key="1">
    <source>
        <dbReference type="ARBA" id="ARBA00022729"/>
    </source>
</evidence>
<proteinExistence type="predicted"/>
<dbReference type="PANTHER" id="PTHR15462">
    <property type="entry name" value="SERINE PROTEASE"/>
    <property type="match status" value="1"/>
</dbReference>
<dbReference type="EMBL" id="VJYK02000107">
    <property type="protein sequence ID" value="MQS02675.1"/>
    <property type="molecule type" value="Genomic_DNA"/>
</dbReference>
<evidence type="ECO:0000313" key="8">
    <source>
        <dbReference type="Proteomes" id="UP000517765"/>
    </source>
</evidence>
<feature type="region of interest" description="Disordered" evidence="2">
    <location>
        <begin position="28"/>
        <end position="50"/>
    </location>
</feature>
<reference evidence="8 9" key="2">
    <citation type="submission" date="2020-05" db="EMBL/GenBank/DDBJ databases">
        <title>Classification of alakaliphilic streptomycetes isolated from an alkaline soil next to Lonar Crater, India and a proposal for the recognition of Streptomyces alkaliterrae sp. nov.</title>
        <authorList>
            <person name="Golinska P."/>
        </authorList>
    </citation>
    <scope>NUCLEOTIDE SEQUENCE [LARGE SCALE GENOMIC DNA]</scope>
    <source>
        <strain evidence="9">OF3</strain>
        <strain evidence="8">OF8</strain>
    </source>
</reference>
<feature type="chain" id="PRO_5044097664" description="Trypsin-like serine protease" evidence="3">
    <location>
        <begin position="30"/>
        <end position="401"/>
    </location>
</feature>
<gene>
    <name evidence="6" type="ORF">FNX44_012485</name>
    <name evidence="4" type="ORF">H3146_25420</name>
    <name evidence="5" type="ORF">H3147_26315</name>
</gene>
<dbReference type="InterPro" id="IPR009003">
    <property type="entry name" value="Peptidase_S1_PA"/>
</dbReference>
<comment type="caution">
    <text evidence="6">The sequence shown here is derived from an EMBL/GenBank/DDBJ whole genome shotgun (WGS) entry which is preliminary data.</text>
</comment>
<dbReference type="EMBL" id="JABJWZ010000420">
    <property type="protein sequence ID" value="MBB1256661.1"/>
    <property type="molecule type" value="Genomic_DNA"/>
</dbReference>
<reference evidence="6 7" key="1">
    <citation type="submission" date="2019-10" db="EMBL/GenBank/DDBJ databases">
        <title>Streptomyces sp. nov., a novel actinobacterium isolated from alkaline environment.</title>
        <authorList>
            <person name="Golinska P."/>
        </authorList>
    </citation>
    <scope>NUCLEOTIDE SEQUENCE [LARGE SCALE GENOMIC DNA]</scope>
    <source>
        <strain evidence="6 7">OF1</strain>
    </source>
</reference>
<evidence type="ECO:0000313" key="6">
    <source>
        <dbReference type="EMBL" id="MQS02675.1"/>
    </source>
</evidence>
<evidence type="ECO:0000313" key="9">
    <source>
        <dbReference type="Proteomes" id="UP000525686"/>
    </source>
</evidence>
<protein>
    <recommendedName>
        <fullName evidence="10">Trypsin-like serine protease</fullName>
    </recommendedName>
</protein>
<keyword evidence="7" id="KW-1185">Reference proteome</keyword>
<dbReference type="Proteomes" id="UP000320857">
    <property type="component" value="Unassembled WGS sequence"/>
</dbReference>
<dbReference type="InterPro" id="IPR050966">
    <property type="entry name" value="Glutamyl_endopeptidase"/>
</dbReference>
<name>A0A5P0YQY8_9ACTN</name>
<keyword evidence="1 3" id="KW-0732">Signal</keyword>
<dbReference type="InterPro" id="IPR043504">
    <property type="entry name" value="Peptidase_S1_PA_chymotrypsin"/>
</dbReference>
<feature type="signal peptide" evidence="3">
    <location>
        <begin position="1"/>
        <end position="29"/>
    </location>
</feature>
<evidence type="ECO:0000313" key="4">
    <source>
        <dbReference type="EMBL" id="MBB1256661.1"/>
    </source>
</evidence>
<accession>A0A5P0YQY8</accession>
<evidence type="ECO:0000256" key="3">
    <source>
        <dbReference type="SAM" id="SignalP"/>
    </source>
</evidence>